<evidence type="ECO:0008006" key="3">
    <source>
        <dbReference type="Google" id="ProtNLM"/>
    </source>
</evidence>
<keyword evidence="2" id="KW-1185">Reference proteome</keyword>
<dbReference type="Proteomes" id="UP001596457">
    <property type="component" value="Unassembled WGS sequence"/>
</dbReference>
<sequence>MNTRHFSLAFAATAVLALTGCGEQPQAMGGVKSDQAPYTGVGKSQYAHTGWTAGDKGSWEQQLKARAQYGQNEYTRTAK</sequence>
<gene>
    <name evidence="1" type="ORF">ACFQU0_18850</name>
</gene>
<accession>A0ABW2SG24</accession>
<dbReference type="EMBL" id="JBHTBZ010000068">
    <property type="protein sequence ID" value="MFC7462488.1"/>
    <property type="molecule type" value="Genomic_DNA"/>
</dbReference>
<name>A0ABW2SG24_9BURK</name>
<dbReference type="PROSITE" id="PS51257">
    <property type="entry name" value="PROKAR_LIPOPROTEIN"/>
    <property type="match status" value="1"/>
</dbReference>
<proteinExistence type="predicted"/>
<dbReference type="RefSeq" id="WP_382203302.1">
    <property type="nucleotide sequence ID" value="NZ_JBHTBZ010000068.1"/>
</dbReference>
<organism evidence="1 2">
    <name type="scientific">Hydrogenophaga defluvii</name>
    <dbReference type="NCBI Taxonomy" id="249410"/>
    <lineage>
        <taxon>Bacteria</taxon>
        <taxon>Pseudomonadati</taxon>
        <taxon>Pseudomonadota</taxon>
        <taxon>Betaproteobacteria</taxon>
        <taxon>Burkholderiales</taxon>
        <taxon>Comamonadaceae</taxon>
        <taxon>Hydrogenophaga</taxon>
    </lineage>
</organism>
<protein>
    <recommendedName>
        <fullName evidence="3">Lipoprotein</fullName>
    </recommendedName>
</protein>
<evidence type="ECO:0000313" key="2">
    <source>
        <dbReference type="Proteomes" id="UP001596457"/>
    </source>
</evidence>
<reference evidence="2" key="1">
    <citation type="journal article" date="2019" name="Int. J. Syst. Evol. Microbiol.">
        <title>The Global Catalogue of Microorganisms (GCM) 10K type strain sequencing project: providing services to taxonomists for standard genome sequencing and annotation.</title>
        <authorList>
            <consortium name="The Broad Institute Genomics Platform"/>
            <consortium name="The Broad Institute Genome Sequencing Center for Infectious Disease"/>
            <person name="Wu L."/>
            <person name="Ma J."/>
        </authorList>
    </citation>
    <scope>NUCLEOTIDE SEQUENCE [LARGE SCALE GENOMIC DNA]</scope>
    <source>
        <strain evidence="2">CCUG 53903</strain>
    </source>
</reference>
<evidence type="ECO:0000313" key="1">
    <source>
        <dbReference type="EMBL" id="MFC7462488.1"/>
    </source>
</evidence>
<comment type="caution">
    <text evidence="1">The sequence shown here is derived from an EMBL/GenBank/DDBJ whole genome shotgun (WGS) entry which is preliminary data.</text>
</comment>